<proteinExistence type="predicted"/>
<name>A0ABZ0RNC9_9BACT</name>
<reference evidence="1 2" key="1">
    <citation type="submission" date="2023-11" db="EMBL/GenBank/DDBJ databases">
        <title>Coraliomargarita sp. nov., isolated from marine algae.</title>
        <authorList>
            <person name="Lee J.K."/>
            <person name="Baek J.H."/>
            <person name="Kim J.M."/>
            <person name="Choi D.G."/>
            <person name="Jeon C.O."/>
        </authorList>
    </citation>
    <scope>NUCLEOTIDE SEQUENCE [LARGE SCALE GENOMIC DNA]</scope>
    <source>
        <strain evidence="1 2">J2-16</strain>
    </source>
</reference>
<sequence>MKDNHMNLPNTTMKMPHLRTATGLATGLVMAGATLSAQSTAYWDANGDTAGIGGSGTWDPGTTANWNDASGGTNATSTWTAGDYAVFGGTGGSVTVDGTVAVGGRSGKDGLSFTSGGYTLIGGTIAYTADFNNSSVPVIDFSAGSDDVVIGSDFILDYSIRTNGNGELTVNNSTDNTLELSGDFDFSASNRTQAKWLGFSQQNVGGSIIYSGSTTTSGTETTALRVGYAGVNGANYYITGDNSGLGGGNSADLTRGNVYVEHATALGIGTVRLGNSSAASDTVQLLTNAAIAVDNTIQMAGNTGSTKVVGGGSADNSEFSGKIDLYINATYQHNVQVTAASGGRVDFSGQISDDGGTSGAVEKIGAGVVRFTRATGNDYDGGTTVSAGTLLAMNTSNSATGTGAVSVAAGATLGGTGFVTGSVTADAAGSRFAAGDTGAVGTFTMSGGFTANSGATFAHDISGTSVDVIDFGSAAVAINGVLTFDFSNLSTVETGVVYSLFEGDGTWTDNGASFVFNGPAGYELDSSYGSGDGYIWDAAGNSLTVQFAAIPEPSVSGLAAAGLVGMLAMMRRARRESNK</sequence>
<dbReference type="Proteomes" id="UP001324993">
    <property type="component" value="Chromosome"/>
</dbReference>
<keyword evidence="2" id="KW-1185">Reference proteome</keyword>
<evidence type="ECO:0000313" key="2">
    <source>
        <dbReference type="Proteomes" id="UP001324993"/>
    </source>
</evidence>
<dbReference type="EMBL" id="CP138858">
    <property type="protein sequence ID" value="WPJ96729.1"/>
    <property type="molecule type" value="Genomic_DNA"/>
</dbReference>
<protein>
    <recommendedName>
        <fullName evidence="3">PEP-CTERM protein-sorting domain-containing protein</fullName>
    </recommendedName>
</protein>
<accession>A0ABZ0RNC9</accession>
<organism evidence="1 2">
    <name type="scientific">Coraliomargarita algicola</name>
    <dbReference type="NCBI Taxonomy" id="3092156"/>
    <lineage>
        <taxon>Bacteria</taxon>
        <taxon>Pseudomonadati</taxon>
        <taxon>Verrucomicrobiota</taxon>
        <taxon>Opitutia</taxon>
        <taxon>Puniceicoccales</taxon>
        <taxon>Coraliomargaritaceae</taxon>
        <taxon>Coraliomargarita</taxon>
    </lineage>
</organism>
<gene>
    <name evidence="1" type="ORF">SH580_03295</name>
</gene>
<evidence type="ECO:0008006" key="3">
    <source>
        <dbReference type="Google" id="ProtNLM"/>
    </source>
</evidence>
<dbReference type="RefSeq" id="WP_319833586.1">
    <property type="nucleotide sequence ID" value="NZ_CP138858.1"/>
</dbReference>
<evidence type="ECO:0000313" key="1">
    <source>
        <dbReference type="EMBL" id="WPJ96729.1"/>
    </source>
</evidence>